<evidence type="ECO:0000256" key="5">
    <source>
        <dbReference type="SAM" id="Phobius"/>
    </source>
</evidence>
<reference evidence="6" key="1">
    <citation type="submission" date="2020-05" db="EMBL/GenBank/DDBJ databases">
        <title>Mycena genomes resolve the evolution of fungal bioluminescence.</title>
        <authorList>
            <person name="Tsai I.J."/>
        </authorList>
    </citation>
    <scope>NUCLEOTIDE SEQUENCE</scope>
    <source>
        <strain evidence="6">160909Yilan</strain>
    </source>
</reference>
<comment type="subcellular location">
    <subcellularLocation>
        <location evidence="1">Membrane</location>
        <topology evidence="1">Multi-pass membrane protein</topology>
    </subcellularLocation>
</comment>
<accession>A0A8H6YHJ8</accession>
<evidence type="ECO:0000313" key="7">
    <source>
        <dbReference type="Proteomes" id="UP000623467"/>
    </source>
</evidence>
<comment type="caution">
    <text evidence="6">The sequence shown here is derived from an EMBL/GenBank/DDBJ whole genome shotgun (WGS) entry which is preliminary data.</text>
</comment>
<dbReference type="PANTHER" id="PTHR23507">
    <property type="entry name" value="ZGC:174356"/>
    <property type="match status" value="1"/>
</dbReference>
<dbReference type="OrthoDB" id="3026777at2759"/>
<dbReference type="EMBL" id="JACAZH010000008">
    <property type="protein sequence ID" value="KAF7361353.1"/>
    <property type="molecule type" value="Genomic_DNA"/>
</dbReference>
<feature type="transmembrane region" description="Helical" evidence="5">
    <location>
        <begin position="126"/>
        <end position="150"/>
    </location>
</feature>
<dbReference type="AlphaFoldDB" id="A0A8H6YHJ8"/>
<dbReference type="SUPFAM" id="SSF103473">
    <property type="entry name" value="MFS general substrate transporter"/>
    <property type="match status" value="1"/>
</dbReference>
<evidence type="ECO:0000313" key="6">
    <source>
        <dbReference type="EMBL" id="KAF7361353.1"/>
    </source>
</evidence>
<name>A0A8H6YHJ8_9AGAR</name>
<evidence type="ECO:0000256" key="1">
    <source>
        <dbReference type="ARBA" id="ARBA00004141"/>
    </source>
</evidence>
<dbReference type="Proteomes" id="UP000623467">
    <property type="component" value="Unassembled WGS sequence"/>
</dbReference>
<dbReference type="GO" id="GO:0022857">
    <property type="term" value="F:transmembrane transporter activity"/>
    <property type="evidence" value="ECO:0007669"/>
    <property type="project" value="TreeGrafter"/>
</dbReference>
<evidence type="ECO:0000256" key="4">
    <source>
        <dbReference type="ARBA" id="ARBA00023136"/>
    </source>
</evidence>
<dbReference type="CDD" id="cd06174">
    <property type="entry name" value="MFS"/>
    <property type="match status" value="1"/>
</dbReference>
<feature type="transmembrane region" description="Helical" evidence="5">
    <location>
        <begin position="191"/>
        <end position="213"/>
    </location>
</feature>
<organism evidence="6 7">
    <name type="scientific">Mycena sanguinolenta</name>
    <dbReference type="NCBI Taxonomy" id="230812"/>
    <lineage>
        <taxon>Eukaryota</taxon>
        <taxon>Fungi</taxon>
        <taxon>Dikarya</taxon>
        <taxon>Basidiomycota</taxon>
        <taxon>Agaricomycotina</taxon>
        <taxon>Agaricomycetes</taxon>
        <taxon>Agaricomycetidae</taxon>
        <taxon>Agaricales</taxon>
        <taxon>Marasmiineae</taxon>
        <taxon>Mycenaceae</taxon>
        <taxon>Mycena</taxon>
    </lineage>
</organism>
<gene>
    <name evidence="6" type="ORF">MSAN_01168000</name>
</gene>
<dbReference type="PANTHER" id="PTHR23507:SF1">
    <property type="entry name" value="FI18259P1-RELATED"/>
    <property type="match status" value="1"/>
</dbReference>
<keyword evidence="2 5" id="KW-0812">Transmembrane</keyword>
<proteinExistence type="predicted"/>
<dbReference type="InterPro" id="IPR036259">
    <property type="entry name" value="MFS_trans_sf"/>
</dbReference>
<keyword evidence="4 5" id="KW-0472">Membrane</keyword>
<keyword evidence="3 5" id="KW-1133">Transmembrane helix</keyword>
<feature type="transmembrane region" description="Helical" evidence="5">
    <location>
        <begin position="283"/>
        <end position="311"/>
    </location>
</feature>
<evidence type="ECO:0000256" key="2">
    <source>
        <dbReference type="ARBA" id="ARBA00022692"/>
    </source>
</evidence>
<feature type="transmembrane region" description="Helical" evidence="5">
    <location>
        <begin position="156"/>
        <end position="179"/>
    </location>
</feature>
<evidence type="ECO:0000256" key="3">
    <source>
        <dbReference type="ARBA" id="ARBA00022989"/>
    </source>
</evidence>
<protein>
    <submittedName>
        <fullName evidence="6">MFS general substrate transporter</fullName>
    </submittedName>
</protein>
<dbReference type="GO" id="GO:0016020">
    <property type="term" value="C:membrane"/>
    <property type="evidence" value="ECO:0007669"/>
    <property type="project" value="UniProtKB-SubCell"/>
</dbReference>
<keyword evidence="7" id="KW-1185">Reference proteome</keyword>
<sequence>MSCDDERVPLLDPAPSTPANRKWLRNYSGATLIVPLALLCRIATLLPTTTTFYILQQFICRQYYRAHDPARIPPDGHMSDELCSLPAIDENYAAFIAIVALMDGIGSLGGYAALSFLAARLGRRAAMATILGIGLGADLALIFSTLVAPWLEVPLFALWLISSSFSQANLIAFVANIYLVDLVHEDDRTSALSSLTGWAVLGSVISFSIGGTITTRGGNGSSTCGSFSPESFPKAKRDALRAERQREQASRDGRWGILSRIAAVLAPLKLLKPAPDPQTGRQNWRLLICGVHMFLVGLGGGYAVASLVTIITSLYQYKPEETGYMLTALSGASMLVLTFAIPFLIRVLRPLYRRSSAQSATAGEAEGVEATDRLDVHIAVASLVIEATAYVTFAYMRTRATQLAAVIVVGCAAGYAPTVRSLVAASVEPLRQGETLGAVEMLMGLGLFLSPSSNGQHPFRNHRVRASDGLFRPNRHRRFCSRTFTARSGC</sequence>
<dbReference type="Gene3D" id="1.20.1250.20">
    <property type="entry name" value="MFS general substrate transporter like domains"/>
    <property type="match status" value="1"/>
</dbReference>
<feature type="transmembrane region" description="Helical" evidence="5">
    <location>
        <begin position="323"/>
        <end position="345"/>
    </location>
</feature>
<feature type="transmembrane region" description="Helical" evidence="5">
    <location>
        <begin position="30"/>
        <end position="55"/>
    </location>
</feature>
<feature type="transmembrane region" description="Helical" evidence="5">
    <location>
        <begin position="92"/>
        <end position="114"/>
    </location>
</feature>